<feature type="domain" description="Myb-like" evidence="5">
    <location>
        <begin position="2"/>
        <end position="57"/>
    </location>
</feature>
<reference evidence="7" key="2">
    <citation type="journal article" date="2022" name="Hortic Res">
        <title>The genome of Dioscorea zingiberensis sheds light on the biosynthesis, origin and evolution of the medicinally important diosgenin saponins.</title>
        <authorList>
            <person name="Li Y."/>
            <person name="Tan C."/>
            <person name="Li Z."/>
            <person name="Guo J."/>
            <person name="Li S."/>
            <person name="Chen X."/>
            <person name="Wang C."/>
            <person name="Dai X."/>
            <person name="Yang H."/>
            <person name="Song W."/>
            <person name="Hou L."/>
            <person name="Xu J."/>
            <person name="Tong Z."/>
            <person name="Xu A."/>
            <person name="Yuan X."/>
            <person name="Wang W."/>
            <person name="Yang Q."/>
            <person name="Chen L."/>
            <person name="Sun Z."/>
            <person name="Wang K."/>
            <person name="Pan B."/>
            <person name="Chen J."/>
            <person name="Bao Y."/>
            <person name="Liu F."/>
            <person name="Qi X."/>
            <person name="Gang D.R."/>
            <person name="Wen J."/>
            <person name="Li J."/>
        </authorList>
    </citation>
    <scope>NUCLEOTIDE SEQUENCE</scope>
    <source>
        <strain evidence="7">Dzin_1.0</strain>
    </source>
</reference>
<comment type="caution">
    <text evidence="7">The sequence shown here is derived from an EMBL/GenBank/DDBJ whole genome shotgun (WGS) entry which is preliminary data.</text>
</comment>
<dbReference type="SMART" id="SM00717">
    <property type="entry name" value="SANT"/>
    <property type="match status" value="1"/>
</dbReference>
<keyword evidence="4" id="KW-0539">Nucleus</keyword>
<dbReference type="EMBL" id="JAGGNH010000001">
    <property type="protein sequence ID" value="KAJ0985873.1"/>
    <property type="molecule type" value="Genomic_DNA"/>
</dbReference>
<comment type="subcellular location">
    <subcellularLocation>
        <location evidence="1">Nucleus</location>
    </subcellularLocation>
</comment>
<name>A0A9D5D691_9LILI</name>
<protein>
    <submittedName>
        <fullName evidence="7">Uncharacterized protein</fullName>
    </submittedName>
</protein>
<proteinExistence type="predicted"/>
<evidence type="ECO:0000313" key="7">
    <source>
        <dbReference type="EMBL" id="KAJ0985873.1"/>
    </source>
</evidence>
<dbReference type="OrthoDB" id="118550at2759"/>
<accession>A0A9D5D691</accession>
<dbReference type="PROSITE" id="PS51293">
    <property type="entry name" value="SANT"/>
    <property type="match status" value="1"/>
</dbReference>
<feature type="domain" description="SANT" evidence="6">
    <location>
        <begin position="5"/>
        <end position="61"/>
    </location>
</feature>
<sequence>MASRSSTSSWTAKQNKVFENALAKYDKDTPDRWKNIARAVGGGKSPEDVERHYKRLVDDVNNIDSGNIPYPNYRPSAAGSNRGNGIIADQDLIRLRYLKLQ</sequence>
<evidence type="ECO:0000256" key="1">
    <source>
        <dbReference type="ARBA" id="ARBA00004123"/>
    </source>
</evidence>
<dbReference type="InterPro" id="IPR017884">
    <property type="entry name" value="SANT_dom"/>
</dbReference>
<dbReference type="InterPro" id="IPR044636">
    <property type="entry name" value="RADIALIS-like"/>
</dbReference>
<dbReference type="Gene3D" id="1.10.10.60">
    <property type="entry name" value="Homeodomain-like"/>
    <property type="match status" value="1"/>
</dbReference>
<keyword evidence="3" id="KW-0804">Transcription</keyword>
<dbReference type="CDD" id="cd00167">
    <property type="entry name" value="SANT"/>
    <property type="match status" value="1"/>
</dbReference>
<dbReference type="AlphaFoldDB" id="A0A9D5D691"/>
<evidence type="ECO:0000256" key="3">
    <source>
        <dbReference type="ARBA" id="ARBA00023163"/>
    </source>
</evidence>
<organism evidence="7 8">
    <name type="scientific">Dioscorea zingiberensis</name>
    <dbReference type="NCBI Taxonomy" id="325984"/>
    <lineage>
        <taxon>Eukaryota</taxon>
        <taxon>Viridiplantae</taxon>
        <taxon>Streptophyta</taxon>
        <taxon>Embryophyta</taxon>
        <taxon>Tracheophyta</taxon>
        <taxon>Spermatophyta</taxon>
        <taxon>Magnoliopsida</taxon>
        <taxon>Liliopsida</taxon>
        <taxon>Dioscoreales</taxon>
        <taxon>Dioscoreaceae</taxon>
        <taxon>Dioscorea</taxon>
    </lineage>
</organism>
<dbReference type="InterPro" id="IPR009057">
    <property type="entry name" value="Homeodomain-like_sf"/>
</dbReference>
<evidence type="ECO:0000313" key="8">
    <source>
        <dbReference type="Proteomes" id="UP001085076"/>
    </source>
</evidence>
<gene>
    <name evidence="7" type="ORF">J5N97_004229</name>
</gene>
<dbReference type="Pfam" id="PF23082">
    <property type="entry name" value="Myb_DNA-binding_2"/>
    <property type="match status" value="1"/>
</dbReference>
<dbReference type="FunFam" id="1.10.10.60:FF:000154">
    <property type="entry name" value="Transcription factor SRM1"/>
    <property type="match status" value="1"/>
</dbReference>
<dbReference type="GO" id="GO:0003700">
    <property type="term" value="F:DNA-binding transcription factor activity"/>
    <property type="evidence" value="ECO:0007669"/>
    <property type="project" value="InterPro"/>
</dbReference>
<reference evidence="7" key="1">
    <citation type="submission" date="2021-03" db="EMBL/GenBank/DDBJ databases">
        <authorList>
            <person name="Li Z."/>
            <person name="Yang C."/>
        </authorList>
    </citation>
    <scope>NUCLEOTIDE SEQUENCE</scope>
    <source>
        <strain evidence="7">Dzin_1.0</strain>
        <tissue evidence="7">Leaf</tissue>
    </source>
</reference>
<evidence type="ECO:0000259" key="6">
    <source>
        <dbReference type="PROSITE" id="PS51293"/>
    </source>
</evidence>
<dbReference type="PROSITE" id="PS50090">
    <property type="entry name" value="MYB_LIKE"/>
    <property type="match status" value="1"/>
</dbReference>
<keyword evidence="8" id="KW-1185">Reference proteome</keyword>
<dbReference type="PANTHER" id="PTHR43952:SF75">
    <property type="entry name" value="PROTEIN RADIALIS-LIKE 6"/>
    <property type="match status" value="1"/>
</dbReference>
<dbReference type="PANTHER" id="PTHR43952">
    <property type="entry name" value="MYB FAMILY TRANSCRIPTION FACTOR-RELATED"/>
    <property type="match status" value="1"/>
</dbReference>
<dbReference type="Proteomes" id="UP001085076">
    <property type="component" value="Miscellaneous, Linkage group lg01"/>
</dbReference>
<dbReference type="InterPro" id="IPR001005">
    <property type="entry name" value="SANT/Myb"/>
</dbReference>
<evidence type="ECO:0000256" key="4">
    <source>
        <dbReference type="ARBA" id="ARBA00023242"/>
    </source>
</evidence>
<dbReference type="SUPFAM" id="SSF46689">
    <property type="entry name" value="Homeodomain-like"/>
    <property type="match status" value="1"/>
</dbReference>
<evidence type="ECO:0000259" key="5">
    <source>
        <dbReference type="PROSITE" id="PS50090"/>
    </source>
</evidence>
<evidence type="ECO:0000256" key="2">
    <source>
        <dbReference type="ARBA" id="ARBA00023015"/>
    </source>
</evidence>
<dbReference type="GO" id="GO:0005634">
    <property type="term" value="C:nucleus"/>
    <property type="evidence" value="ECO:0007669"/>
    <property type="project" value="UniProtKB-SubCell"/>
</dbReference>
<keyword evidence="2" id="KW-0805">Transcription regulation</keyword>